<feature type="compositionally biased region" description="Polar residues" evidence="2">
    <location>
        <begin position="938"/>
        <end position="947"/>
    </location>
</feature>
<dbReference type="EMBL" id="JAPCWZ010000002">
    <property type="protein sequence ID" value="KAK8876723.1"/>
    <property type="molecule type" value="Genomic_DNA"/>
</dbReference>
<keyword evidence="4" id="KW-1185">Reference proteome</keyword>
<proteinExistence type="predicted"/>
<evidence type="ECO:0000256" key="1">
    <source>
        <dbReference type="SAM" id="Coils"/>
    </source>
</evidence>
<feature type="compositionally biased region" description="Basic and acidic residues" evidence="2">
    <location>
        <begin position="139"/>
        <end position="154"/>
    </location>
</feature>
<feature type="compositionally biased region" description="Pro residues" evidence="2">
    <location>
        <begin position="315"/>
        <end position="331"/>
    </location>
</feature>
<feature type="region of interest" description="Disordered" evidence="2">
    <location>
        <begin position="1"/>
        <end position="234"/>
    </location>
</feature>
<feature type="compositionally biased region" description="Polar residues" evidence="2">
    <location>
        <begin position="1"/>
        <end position="14"/>
    </location>
</feature>
<feature type="compositionally biased region" description="Low complexity" evidence="2">
    <location>
        <begin position="332"/>
        <end position="355"/>
    </location>
</feature>
<feature type="region of interest" description="Disordered" evidence="2">
    <location>
        <begin position="931"/>
        <end position="1057"/>
    </location>
</feature>
<feature type="compositionally biased region" description="Polar residues" evidence="2">
    <location>
        <begin position="210"/>
        <end position="221"/>
    </location>
</feature>
<dbReference type="Proteomes" id="UP001390339">
    <property type="component" value="Unassembled WGS sequence"/>
</dbReference>
<dbReference type="PANTHER" id="PTHR14383">
    <property type="entry name" value="SWAP-70 RECOMBINASE"/>
    <property type="match status" value="1"/>
</dbReference>
<comment type="caution">
    <text evidence="3">The sequence shown here is derived from an EMBL/GenBank/DDBJ whole genome shotgun (WGS) entry which is preliminary data.</text>
</comment>
<feature type="compositionally biased region" description="Pro residues" evidence="2">
    <location>
        <begin position="293"/>
        <end position="303"/>
    </location>
</feature>
<feature type="region of interest" description="Disordered" evidence="2">
    <location>
        <begin position="742"/>
        <end position="765"/>
    </location>
</feature>
<gene>
    <name evidence="3" type="ORF">PGQ11_001669</name>
</gene>
<feature type="coiled-coil region" evidence="1">
    <location>
        <begin position="362"/>
        <end position="508"/>
    </location>
</feature>
<feature type="region of interest" description="Disordered" evidence="2">
    <location>
        <begin position="659"/>
        <end position="713"/>
    </location>
</feature>
<sequence>MPNSSAKESDTTLSIEEMSDGMDQIPHRTGSTDSFHPVAEPSLSPAPPQAPAPPPPVMQSRRAPPSGTVQDASDPEMPTHSQPAAESRDPKASRREDLDKDDKKRKNRERRRESDTGDPSGDYVEYPLPVFGSGPRKFTYHDRVATNKDLKPPGDDQAGLSSDAMENAGPKRRLSRYGEESAIASKTPKGGAYKVGHTEVHGMRRPQVSYPRQSAQSTFTDGPSRPIGEMMAPLRQPRIDRIEEEEDFDDPYAGEVPMDRRPAYPAQPLSYVQPSYAPYYPVSYGNPAYSMPPYIPPPPPPRPWYASDHHAEVRAPPPPPPPPTAPAPAAPEPVATAPVATASAIPAPAARSAARLGTHRADSELMRVMKELEDNRNALARKDDIIKEYRVKELETEMLHSARETVERANKREEQAKTELETLGQKRLEEQKQELARLEYENKILQAAQETRERMEQKLRDEETIRKAEEQRLLGLEMDMRRRIESEMAEEQERRKREVEKRMYLEREIREKIMAERREQEEMTLREELRKQHIEKRLEHEFELKRRRADELQQYKENIEARLRMEAHQIIGSEKRKLDMEMLRLEIQQGTERVIRETMTSEGGANLHGGSLRVEDFLDPDQSQVNFDPDEAYRHSQMDSRHVRNINNQDDTVSLRHNVQDRNSQPGTSPLAPAQVKSALSSPGARPGFLRPGWEAPPQRPQTMNGRPGSLLNNLGNYSNPFAPQLDGHNTLDVFERLTNAPPITTQMNRQRRDGSLQSNREDEGHPFAPNHYSSHIDSQQYLHMPTPTNGMNRPHVLQEMSPGPAPSDISSDLNIRYHADHYVATDRTNPELRERNLKPEPRSAVGSSLQPYVESESGSEVYGASPTFKQRLQKTQMSPDIGGSRSSPCQILYSVKPHVKRTPAKVYQKSALSSVGSSQALEDSGLPRAQLSRDYDTSPNPGNSPTALPEPGSPFYIVPSPPPPEPKGIQGYPPSGVQAGLYDRVQHSSAPRYKDSETQTELGQEDEHVSLEMSPPIAVARPVSERSPSLQGSTRSSYTKEKQLKRMKKFSREKVD</sequence>
<evidence type="ECO:0000313" key="4">
    <source>
        <dbReference type="Proteomes" id="UP001390339"/>
    </source>
</evidence>
<feature type="compositionally biased region" description="Basic and acidic residues" evidence="2">
    <location>
        <begin position="751"/>
        <end position="765"/>
    </location>
</feature>
<feature type="compositionally biased region" description="Basic and acidic residues" evidence="2">
    <location>
        <begin position="1039"/>
        <end position="1057"/>
    </location>
</feature>
<name>A0ABR2JGG2_9PEZI</name>
<feature type="compositionally biased region" description="Pro residues" evidence="2">
    <location>
        <begin position="44"/>
        <end position="57"/>
    </location>
</feature>
<feature type="compositionally biased region" description="Basic and acidic residues" evidence="2">
    <location>
        <begin position="86"/>
        <end position="115"/>
    </location>
</feature>
<accession>A0ABR2JGG2</accession>
<organism evidence="3 4">
    <name type="scientific">Apiospora arundinis</name>
    <dbReference type="NCBI Taxonomy" id="335852"/>
    <lineage>
        <taxon>Eukaryota</taxon>
        <taxon>Fungi</taxon>
        <taxon>Dikarya</taxon>
        <taxon>Ascomycota</taxon>
        <taxon>Pezizomycotina</taxon>
        <taxon>Sordariomycetes</taxon>
        <taxon>Xylariomycetidae</taxon>
        <taxon>Amphisphaeriales</taxon>
        <taxon>Apiosporaceae</taxon>
        <taxon>Apiospora</taxon>
    </lineage>
</organism>
<feature type="region of interest" description="Disordered" evidence="2">
    <location>
        <begin position="290"/>
        <end position="358"/>
    </location>
</feature>
<dbReference type="PANTHER" id="PTHR14383:SF5">
    <property type="entry name" value="RUN DOMAIN-CONTAINING PROTEIN"/>
    <property type="match status" value="1"/>
</dbReference>
<keyword evidence="1" id="KW-0175">Coiled coil</keyword>
<feature type="compositionally biased region" description="Polar residues" evidence="2">
    <location>
        <begin position="1027"/>
        <end position="1038"/>
    </location>
</feature>
<evidence type="ECO:0000313" key="3">
    <source>
        <dbReference type="EMBL" id="KAK8876723.1"/>
    </source>
</evidence>
<protein>
    <submittedName>
        <fullName evidence="3">Uncharacterized protein</fullName>
    </submittedName>
</protein>
<evidence type="ECO:0000256" key="2">
    <source>
        <dbReference type="SAM" id="MobiDB-lite"/>
    </source>
</evidence>
<feature type="compositionally biased region" description="Polar residues" evidence="2">
    <location>
        <begin position="659"/>
        <end position="668"/>
    </location>
</feature>
<reference evidence="3 4" key="1">
    <citation type="journal article" date="2024" name="IMA Fungus">
        <title>Apiospora arundinis, a panoply of carbohydrate-active enzymes and secondary metabolites.</title>
        <authorList>
            <person name="Sorensen T."/>
            <person name="Petersen C."/>
            <person name="Muurmann A.T."/>
            <person name="Christiansen J.V."/>
            <person name="Brundto M.L."/>
            <person name="Overgaard C.K."/>
            <person name="Boysen A.T."/>
            <person name="Wollenberg R.D."/>
            <person name="Larsen T.O."/>
            <person name="Sorensen J.L."/>
            <person name="Nielsen K.L."/>
            <person name="Sondergaard T.E."/>
        </authorList>
    </citation>
    <scope>NUCLEOTIDE SEQUENCE [LARGE SCALE GENOMIC DNA]</scope>
    <source>
        <strain evidence="3 4">AAU 773</strain>
    </source>
</reference>